<dbReference type="AlphaFoldDB" id="A0A2C5Y8W2"/>
<name>A0A2C5Y8W2_9HYPO</name>
<reference evidence="2 3" key="1">
    <citation type="submission" date="2017-06" db="EMBL/GenBank/DDBJ databases">
        <title>Ant-infecting Ophiocordyceps genomes reveal a high diversity of potential behavioral manipulation genes and a possible major role for enterotoxins.</title>
        <authorList>
            <person name="De Bekker C."/>
            <person name="Evans H.C."/>
            <person name="Brachmann A."/>
            <person name="Hughes D.P."/>
        </authorList>
    </citation>
    <scope>NUCLEOTIDE SEQUENCE [LARGE SCALE GENOMIC DNA]</scope>
    <source>
        <strain evidence="2 3">Map64</strain>
    </source>
</reference>
<comment type="caution">
    <text evidence="2">The sequence shown here is derived from an EMBL/GenBank/DDBJ whole genome shotgun (WGS) entry which is preliminary data.</text>
</comment>
<dbReference type="OrthoDB" id="271745at2759"/>
<protein>
    <submittedName>
        <fullName evidence="2">Uncharacterized protein</fullName>
    </submittedName>
</protein>
<gene>
    <name evidence="2" type="ORF">CDD81_5328</name>
</gene>
<feature type="compositionally biased region" description="Basic and acidic residues" evidence="1">
    <location>
        <begin position="199"/>
        <end position="215"/>
    </location>
</feature>
<dbReference type="Proteomes" id="UP000226192">
    <property type="component" value="Unassembled WGS sequence"/>
</dbReference>
<keyword evidence="3" id="KW-1185">Reference proteome</keyword>
<feature type="region of interest" description="Disordered" evidence="1">
    <location>
        <begin position="176"/>
        <end position="253"/>
    </location>
</feature>
<sequence length="287" mass="30223">MSHSPAAASSSPLLPPLLLTKRLVCFLRANQTAQLPTLLLTTASGKLLAHASGVPVTRLRTQATVAACLLAMHTAPLHGAAPARHDEGHGDEDEDEDEDESLADTELESESDLWQSAPASRGQRDDYDARHKPHAGTEPDAVVKPLTITVQISSSTVIIRRLGCGLLLVAIGPPAPDAQHQHSQHHSHCPSQPSLSKTRRPDARDDPDDSAHQLPDDAVPASQPAADHAAASTDVDAASAPDAASSSAHATTSVDAARKVAASLARWLDDKLCTFRVPDEYGSLRLG</sequence>
<accession>A0A2C5Y8W2</accession>
<evidence type="ECO:0000256" key="1">
    <source>
        <dbReference type="SAM" id="MobiDB-lite"/>
    </source>
</evidence>
<feature type="compositionally biased region" description="Low complexity" evidence="1">
    <location>
        <begin position="218"/>
        <end position="253"/>
    </location>
</feature>
<evidence type="ECO:0000313" key="3">
    <source>
        <dbReference type="Proteomes" id="UP000226192"/>
    </source>
</evidence>
<proteinExistence type="predicted"/>
<dbReference type="EMBL" id="NJET01000040">
    <property type="protein sequence ID" value="PHH63880.1"/>
    <property type="molecule type" value="Genomic_DNA"/>
</dbReference>
<feature type="compositionally biased region" description="Acidic residues" evidence="1">
    <location>
        <begin position="89"/>
        <end position="111"/>
    </location>
</feature>
<feature type="region of interest" description="Disordered" evidence="1">
    <location>
        <begin position="80"/>
        <end position="139"/>
    </location>
</feature>
<organism evidence="2 3">
    <name type="scientific">Ophiocordyceps australis</name>
    <dbReference type="NCBI Taxonomy" id="1399860"/>
    <lineage>
        <taxon>Eukaryota</taxon>
        <taxon>Fungi</taxon>
        <taxon>Dikarya</taxon>
        <taxon>Ascomycota</taxon>
        <taxon>Pezizomycotina</taxon>
        <taxon>Sordariomycetes</taxon>
        <taxon>Hypocreomycetidae</taxon>
        <taxon>Hypocreales</taxon>
        <taxon>Ophiocordycipitaceae</taxon>
        <taxon>Ophiocordyceps</taxon>
    </lineage>
</organism>
<dbReference type="STRING" id="1399860.A0A2C5Y8W2"/>
<evidence type="ECO:0000313" key="2">
    <source>
        <dbReference type="EMBL" id="PHH63880.1"/>
    </source>
</evidence>